<keyword evidence="1 3" id="KW-0378">Hydrolase</keyword>
<dbReference type="GO" id="GO:0016787">
    <property type="term" value="F:hydrolase activity"/>
    <property type="evidence" value="ECO:0007669"/>
    <property type="project" value="UniProtKB-KW"/>
</dbReference>
<accession>A0A512BI40</accession>
<dbReference type="PANTHER" id="PTHR43794:SF11">
    <property type="entry name" value="AMIDOHYDROLASE-RELATED DOMAIN-CONTAINING PROTEIN"/>
    <property type="match status" value="1"/>
</dbReference>
<dbReference type="SUPFAM" id="SSF51556">
    <property type="entry name" value="Metallo-dependent hydrolases"/>
    <property type="match status" value="1"/>
</dbReference>
<evidence type="ECO:0000313" key="3">
    <source>
        <dbReference type="EMBL" id="GEO11638.1"/>
    </source>
</evidence>
<feature type="domain" description="Amidohydrolase-related" evidence="2">
    <location>
        <begin position="51"/>
        <end position="374"/>
    </location>
</feature>
<reference evidence="3 4" key="1">
    <citation type="submission" date="2019-07" db="EMBL/GenBank/DDBJ databases">
        <title>Whole genome shotgun sequence of Segetibacter aerophilus NBRC 106135.</title>
        <authorList>
            <person name="Hosoyama A."/>
            <person name="Uohara A."/>
            <person name="Ohji S."/>
            <person name="Ichikawa N."/>
        </authorList>
    </citation>
    <scope>NUCLEOTIDE SEQUENCE [LARGE SCALE GENOMIC DNA]</scope>
    <source>
        <strain evidence="3 4">NBRC 106135</strain>
    </source>
</reference>
<dbReference type="Proteomes" id="UP000321513">
    <property type="component" value="Unassembled WGS sequence"/>
</dbReference>
<protein>
    <submittedName>
        <fullName evidence="3">Metal-dependent hydrolase</fullName>
    </submittedName>
</protein>
<dbReference type="Pfam" id="PF01979">
    <property type="entry name" value="Amidohydro_1"/>
    <property type="match status" value="1"/>
</dbReference>
<name>A0A512BI40_9BACT</name>
<proteinExistence type="predicted"/>
<evidence type="ECO:0000259" key="2">
    <source>
        <dbReference type="Pfam" id="PF01979"/>
    </source>
</evidence>
<keyword evidence="4" id="KW-1185">Reference proteome</keyword>
<dbReference type="InterPro" id="IPR032466">
    <property type="entry name" value="Metal_Hydrolase"/>
</dbReference>
<dbReference type="AlphaFoldDB" id="A0A512BI40"/>
<evidence type="ECO:0000256" key="1">
    <source>
        <dbReference type="ARBA" id="ARBA00022801"/>
    </source>
</evidence>
<dbReference type="InterPro" id="IPR006680">
    <property type="entry name" value="Amidohydro-rel"/>
</dbReference>
<dbReference type="OrthoDB" id="9807210at2"/>
<dbReference type="PANTHER" id="PTHR43794">
    <property type="entry name" value="AMINOHYDROLASE SSNA-RELATED"/>
    <property type="match status" value="1"/>
</dbReference>
<dbReference type="RefSeq" id="WP_147205745.1">
    <property type="nucleotide sequence ID" value="NZ_BJYT01000025.1"/>
</dbReference>
<evidence type="ECO:0000313" key="4">
    <source>
        <dbReference type="Proteomes" id="UP000321513"/>
    </source>
</evidence>
<dbReference type="Gene3D" id="3.20.20.140">
    <property type="entry name" value="Metal-dependent hydrolases"/>
    <property type="match status" value="1"/>
</dbReference>
<organism evidence="3 4">
    <name type="scientific">Segetibacter aerophilus</name>
    <dbReference type="NCBI Taxonomy" id="670293"/>
    <lineage>
        <taxon>Bacteria</taxon>
        <taxon>Pseudomonadati</taxon>
        <taxon>Bacteroidota</taxon>
        <taxon>Chitinophagia</taxon>
        <taxon>Chitinophagales</taxon>
        <taxon>Chitinophagaceae</taxon>
        <taxon>Segetibacter</taxon>
    </lineage>
</organism>
<dbReference type="InterPro" id="IPR050287">
    <property type="entry name" value="MTA/SAH_deaminase"/>
</dbReference>
<comment type="caution">
    <text evidence="3">The sequence shown here is derived from an EMBL/GenBank/DDBJ whole genome shotgun (WGS) entry which is preliminary data.</text>
</comment>
<gene>
    <name evidence="3" type="ORF">SAE01_41340</name>
</gene>
<dbReference type="EMBL" id="BJYT01000025">
    <property type="protein sequence ID" value="GEO11638.1"/>
    <property type="molecule type" value="Genomic_DNA"/>
</dbReference>
<sequence length="392" mass="44254">MSFHKFQANNLFTGTEMLSSEHVLVCDEDGKVQQIVWEQDAGDDIQKLEGVLTPGFINCHCHLELSHMKGLIPEKTGLIDFVFAVVTQRHFPDEEILEAIKVAESEMIQNGIVAVGDICNNLLTFEQKKKQQLQYYNLVEASGWLPAVADQRFERSLENFNALAKVGSASIVPHAPYSVSDPLWQLIKLYYQNRVVSIHNQETAFEDELFLQNSGDFVRMYKMMNLDTSFYMPSGKSSLQTYFKNLSGAAQVLLVHNTYTKEADLEFVLKERGYKSTSFCLCINANQYIEEAVPPIEMFRKLNCNIVLGTDSLASNWSLSILDEMKTINRFFPTIAVKELLGWSTINGARALQMESLLGSFEKNKKPGVVLLENLDVDNPSTLQAAVARRLL</sequence>